<dbReference type="OrthoDB" id="8256488at2"/>
<sequence>MTAPACLPTSATVTLSVMAGLVPAIHAFPQRVDPRDKPGDDGSCPRADERNRHPLRHGRARPGHPRLSPVRGSPGQARG</sequence>
<dbReference type="Proteomes" id="UP000239772">
    <property type="component" value="Unassembled WGS sequence"/>
</dbReference>
<name>A0A2T1HLA3_9HYPH</name>
<feature type="region of interest" description="Disordered" evidence="1">
    <location>
        <begin position="29"/>
        <end position="79"/>
    </location>
</feature>
<organism evidence="3 4">
    <name type="scientific">Alsobacter soli</name>
    <dbReference type="NCBI Taxonomy" id="2109933"/>
    <lineage>
        <taxon>Bacteria</taxon>
        <taxon>Pseudomonadati</taxon>
        <taxon>Pseudomonadota</taxon>
        <taxon>Alphaproteobacteria</taxon>
        <taxon>Hyphomicrobiales</taxon>
        <taxon>Alsobacteraceae</taxon>
        <taxon>Alsobacter</taxon>
    </lineage>
</organism>
<keyword evidence="2" id="KW-0732">Signal</keyword>
<evidence type="ECO:0000313" key="3">
    <source>
        <dbReference type="EMBL" id="PSC02436.1"/>
    </source>
</evidence>
<accession>A0A2T1HLA3</accession>
<evidence type="ECO:0000256" key="2">
    <source>
        <dbReference type="SAM" id="SignalP"/>
    </source>
</evidence>
<reference evidence="4" key="1">
    <citation type="submission" date="2018-03" db="EMBL/GenBank/DDBJ databases">
        <authorList>
            <person name="Sun L."/>
            <person name="Liu H."/>
            <person name="Chen W."/>
            <person name="Huang K."/>
            <person name="Liu W."/>
            <person name="Gao X."/>
        </authorList>
    </citation>
    <scope>NUCLEOTIDE SEQUENCE [LARGE SCALE GENOMIC DNA]</scope>
    <source>
        <strain evidence="4">SH9</strain>
    </source>
</reference>
<dbReference type="AlphaFoldDB" id="A0A2T1HLA3"/>
<feature type="compositionally biased region" description="Basic residues" evidence="1">
    <location>
        <begin position="53"/>
        <end position="64"/>
    </location>
</feature>
<proteinExistence type="predicted"/>
<feature type="signal peptide" evidence="2">
    <location>
        <begin position="1"/>
        <end position="19"/>
    </location>
</feature>
<gene>
    <name evidence="3" type="ORF">SLNSH_24150</name>
</gene>
<keyword evidence="4" id="KW-1185">Reference proteome</keyword>
<feature type="chain" id="PRO_5015554276" evidence="2">
    <location>
        <begin position="20"/>
        <end position="79"/>
    </location>
</feature>
<comment type="caution">
    <text evidence="3">The sequence shown here is derived from an EMBL/GenBank/DDBJ whole genome shotgun (WGS) entry which is preliminary data.</text>
</comment>
<evidence type="ECO:0000313" key="4">
    <source>
        <dbReference type="Proteomes" id="UP000239772"/>
    </source>
</evidence>
<protein>
    <submittedName>
        <fullName evidence="3">Uncharacterized protein</fullName>
    </submittedName>
</protein>
<evidence type="ECO:0000256" key="1">
    <source>
        <dbReference type="SAM" id="MobiDB-lite"/>
    </source>
</evidence>
<dbReference type="EMBL" id="PVZS01000062">
    <property type="protein sequence ID" value="PSC02436.1"/>
    <property type="molecule type" value="Genomic_DNA"/>
</dbReference>